<dbReference type="InterPro" id="IPR038726">
    <property type="entry name" value="PDDEXK_AddAB-type"/>
</dbReference>
<keyword evidence="7 15" id="KW-0269">Exonuclease</keyword>
<comment type="function">
    <text evidence="15">A helicase/nuclease that prepares dsDNA breaks (DSB) for recombinational DNA repair. Binds to DSBs and unwinds DNA via a highly rapid and processive ATP-dependent bidirectional helicase activity. Unwinds dsDNA until it encounters a Chi (crossover hotspot instigator) sequence from the 3' direction. Cuts ssDNA a few nucleotides 3' to the Chi site. The properties and activities of the enzyme are changed at Chi. The Chi-altered holoenzyme produces a long 3'-ssDNA overhang and facilitates RecA-binding to the ssDNA for homologous DNA recombination and repair. Holoenzyme degrades any linearized DNA that is unable to undergo homologous recombination. In the holoenzyme this subunit contributes ATPase, 3'-5' helicase, exonuclease activity and loads RecA onto ssDNA.</text>
</comment>
<dbReference type="PROSITE" id="PS51198">
    <property type="entry name" value="UVRD_HELICASE_ATP_BIND"/>
    <property type="match status" value="1"/>
</dbReference>
<evidence type="ECO:0000256" key="2">
    <source>
        <dbReference type="ARBA" id="ARBA00022723"/>
    </source>
</evidence>
<dbReference type="GO" id="GO:0043138">
    <property type="term" value="F:3'-5' DNA helicase activity"/>
    <property type="evidence" value="ECO:0007669"/>
    <property type="project" value="UniProtKB-UniRule"/>
</dbReference>
<evidence type="ECO:0000256" key="14">
    <source>
        <dbReference type="ARBA" id="ARBA00048988"/>
    </source>
</evidence>
<keyword evidence="2 15" id="KW-0479">Metal-binding</keyword>
<comment type="miscellaneous">
    <text evidence="15">In the RecBCD complex, RecB has a slow 3'-5' helicase, an exonuclease activity and loads RecA onto ssDNA, RecD has a fast 5'-3' helicase activity, while RecC stimulates the ATPase and processivity of the RecB helicase and contributes to recognition of the Chi site.</text>
</comment>
<accession>A0A841REK7</accession>
<feature type="region of interest" description="Nuclease activity, interacts with RecD and RecA" evidence="15">
    <location>
        <begin position="948"/>
        <end position="1233"/>
    </location>
</feature>
<dbReference type="Gene3D" id="3.40.50.300">
    <property type="entry name" value="P-loop containing nucleotide triphosphate hydrolases"/>
    <property type="match status" value="2"/>
</dbReference>
<evidence type="ECO:0000256" key="16">
    <source>
        <dbReference type="PROSITE-ProRule" id="PRU00560"/>
    </source>
</evidence>
<dbReference type="InterPro" id="IPR014016">
    <property type="entry name" value="UvrD-like_ATP-bd"/>
</dbReference>
<keyword evidence="8 15" id="KW-0067">ATP-binding</keyword>
<evidence type="ECO:0000259" key="17">
    <source>
        <dbReference type="PROSITE" id="PS51198"/>
    </source>
</evidence>
<dbReference type="GO" id="GO:0005524">
    <property type="term" value="F:ATP binding"/>
    <property type="evidence" value="ECO:0007669"/>
    <property type="project" value="UniProtKB-UniRule"/>
</dbReference>
<feature type="domain" description="UvrD-like helicase C-terminal" evidence="18">
    <location>
        <begin position="476"/>
        <end position="753"/>
    </location>
</feature>
<dbReference type="EMBL" id="JACHGJ010000009">
    <property type="protein sequence ID" value="MBB6482046.1"/>
    <property type="molecule type" value="Genomic_DNA"/>
</dbReference>
<evidence type="ECO:0000256" key="15">
    <source>
        <dbReference type="HAMAP-Rule" id="MF_01485"/>
    </source>
</evidence>
<name>A0A841REK7_9SPIO</name>
<proteinExistence type="inferred from homology"/>
<dbReference type="EC" id="3.1.11.5" evidence="15"/>
<dbReference type="Gene3D" id="1.10.3170.10">
    <property type="entry name" value="Recbcd, chain B, domain 2"/>
    <property type="match status" value="1"/>
</dbReference>
<dbReference type="Gene3D" id="1.10.486.10">
    <property type="entry name" value="PCRA, domain 4"/>
    <property type="match status" value="1"/>
</dbReference>
<feature type="binding site" evidence="15">
    <location>
        <position position="1117"/>
    </location>
    <ligand>
        <name>Mg(2+)</name>
        <dbReference type="ChEBI" id="CHEBI:18420"/>
    </ligand>
</feature>
<dbReference type="GO" id="GO:0005829">
    <property type="term" value="C:cytosol"/>
    <property type="evidence" value="ECO:0007669"/>
    <property type="project" value="TreeGrafter"/>
</dbReference>
<comment type="cofactor">
    <cofactor evidence="15">
        <name>Mg(2+)</name>
        <dbReference type="ChEBI" id="CHEBI:18420"/>
    </cofactor>
    <text evidence="15">Binds 1 Mg(2+) ion per subunit.</text>
</comment>
<dbReference type="Gene3D" id="3.90.320.10">
    <property type="match status" value="1"/>
</dbReference>
<evidence type="ECO:0000256" key="7">
    <source>
        <dbReference type="ARBA" id="ARBA00022839"/>
    </source>
</evidence>
<feature type="binding site" evidence="16">
    <location>
        <begin position="23"/>
        <end position="30"/>
    </location>
    <ligand>
        <name>ATP</name>
        <dbReference type="ChEBI" id="CHEBI:30616"/>
    </ligand>
</feature>
<evidence type="ECO:0000256" key="13">
    <source>
        <dbReference type="ARBA" id="ARBA00034617"/>
    </source>
</evidence>
<evidence type="ECO:0000256" key="9">
    <source>
        <dbReference type="ARBA" id="ARBA00022842"/>
    </source>
</evidence>
<keyword evidence="1 15" id="KW-0540">Nuclease</keyword>
<keyword evidence="3 15" id="KW-0547">Nucleotide-binding</keyword>
<feature type="region of interest" description="DNA-binding and helicase activity, interacts with RecC" evidence="15">
    <location>
        <begin position="1"/>
        <end position="932"/>
    </location>
</feature>
<dbReference type="EC" id="5.6.2.4" evidence="15"/>
<sequence length="1233" mass="141396">MSLTGNFSFSENIDLLRNIQLEASAGTGKTYTIERIVSLLVAEGPLTLPQILVVTFTRKAARELKERIRIILNEASRTGELDLGGDKRKLKSKELDNIRQAVYEFEKASIFTIHSFCLNVLKAYPFESLSQFSMDMESDGDIIDEAVRDYMREMGESMDRGQLIKYKAFLGNGGYEEALADLGQMVGRELLGPGIEIQPDREHRREILESIMDFNNGRGALHNAWCRMRGGNLPDKERFTALGFKYANHLENAVLKLQKIPVETDLISLSVFISQNETILNQFMRFLPENLGEKNNPESIPPDPFVQAAEDFLDLYLFDKDNPGADLYRRAMKAAFIIEAYDSINNKLKRKKAITGKLDFNDLIGRLHQGLCSSGDQYRPELVREIRKRYRTVLIDEFQDTDQRQWDIFQKIFGCDDNHNFFLVGDPKQSIYRFRGADLEVYYQACRGGAVDGRYTLGKNFRSISPLVEGVNRFFSSVLDPALHCGHTSPTSFAPVEAGKPAAPKVEDGEAAFQFIRIESEENEEGISDIAKGKNTWFQLISYKSYVLLAGTKIGDRRIKPGDIAILAESNKDCRVLQSYLSSYSIPSIINSRERIFDTGEAADLLLFLKALIRMDNSTVKQLLMSRFYDRTPGQVVEGEAKGEFDYLTGLLLQWREMVDRGKIIEASRDFFRNCELEERLLAFQNGERSYSNFRQLIEFLHGEQLRSHLDAEKLYALLLGKICEPSRNDEDLIRLDKDSEAVQIMTMHASKGLEFPIVFFAGALKSGGNSGREIFYDYVESEKRHYDFLKTKKNEKYHLMDSWEERKRLYYVALTRASSRLYMPFFKNGGLSYLTSLYSSFAAEDIERIAGDFSDLLSFSHPLHSGLLYKKNSKKKKSDIKILAETIDGALCGFIGKHREIYFLDSVLEREFLNHSSRQDCLYREDNEDVTPVFKPLKAEAGYDDRYIRISSYSSILREAERGREPAPARHNDADRDDVAVANRDEKVDEVLLTRGAVFGELVHRIFEEMDYSLAHESTLEDFLKNEEADRLLRDLSVRFFDNKWYARSSLPLKKLVYRTLRNGLPHGCPSLSVLKGEERLHEMEFHMTVNECSRLMVDSAYAGEVEDGLLKGFIDLIFIYEGKYYIADWKTTSSPKGDTYDDYSPDILAEMMDDHHYKLQSLIYITALYRYLKSLEGDIFDYEEHFGGCYYFFVRGMNGEADSDRGIHFYRPAEGEMLSFASQFTPLEAVL</sequence>
<feature type="binding site" evidence="15">
    <location>
        <position position="1005"/>
    </location>
    <ligand>
        <name>Mg(2+)</name>
        <dbReference type="ChEBI" id="CHEBI:18420"/>
    </ligand>
</feature>
<evidence type="ECO:0000313" key="20">
    <source>
        <dbReference type="Proteomes" id="UP000587760"/>
    </source>
</evidence>
<dbReference type="SUPFAM" id="SSF52540">
    <property type="entry name" value="P-loop containing nucleoside triphosphate hydrolases"/>
    <property type="match status" value="1"/>
</dbReference>
<dbReference type="InterPro" id="IPR011604">
    <property type="entry name" value="PDDEXK-like_dom_sf"/>
</dbReference>
<dbReference type="Proteomes" id="UP000587760">
    <property type="component" value="Unassembled WGS sequence"/>
</dbReference>
<feature type="binding site" evidence="15">
    <location>
        <position position="1130"/>
    </location>
    <ligand>
        <name>Mg(2+)</name>
        <dbReference type="ChEBI" id="CHEBI:18420"/>
    </ligand>
</feature>
<comment type="catalytic activity">
    <reaction evidence="15">
        <text>Exonucleolytic cleavage (in the presence of ATP) in either 5'- to 3'- or 3'- to 5'-direction to yield 5'-phosphooligonucleotides.</text>
        <dbReference type="EC" id="3.1.11.5"/>
    </reaction>
</comment>
<dbReference type="HAMAP" id="MF_01485">
    <property type="entry name" value="RecB"/>
    <property type="match status" value="1"/>
</dbReference>
<keyword evidence="6 15" id="KW-0347">Helicase</keyword>
<evidence type="ECO:0000256" key="12">
    <source>
        <dbReference type="ARBA" id="ARBA00023235"/>
    </source>
</evidence>
<evidence type="ECO:0000313" key="19">
    <source>
        <dbReference type="EMBL" id="MBB6482046.1"/>
    </source>
</evidence>
<dbReference type="InterPro" id="IPR011335">
    <property type="entry name" value="Restrct_endonuc-II-like"/>
</dbReference>
<evidence type="ECO:0000259" key="18">
    <source>
        <dbReference type="PROSITE" id="PS51217"/>
    </source>
</evidence>
<organism evidence="19 20">
    <name type="scientific">Spirochaeta isovalerica</name>
    <dbReference type="NCBI Taxonomy" id="150"/>
    <lineage>
        <taxon>Bacteria</taxon>
        <taxon>Pseudomonadati</taxon>
        <taxon>Spirochaetota</taxon>
        <taxon>Spirochaetia</taxon>
        <taxon>Spirochaetales</taxon>
        <taxon>Spirochaetaceae</taxon>
        <taxon>Spirochaeta</taxon>
    </lineage>
</organism>
<dbReference type="GO" id="GO:0003677">
    <property type="term" value="F:DNA binding"/>
    <property type="evidence" value="ECO:0007669"/>
    <property type="project" value="UniProtKB-UniRule"/>
</dbReference>
<dbReference type="InterPro" id="IPR014017">
    <property type="entry name" value="DNA_helicase_UvrD-like_C"/>
</dbReference>
<evidence type="ECO:0000256" key="5">
    <source>
        <dbReference type="ARBA" id="ARBA00022801"/>
    </source>
</evidence>
<comment type="catalytic activity">
    <reaction evidence="13 15">
        <text>Couples ATP hydrolysis with the unwinding of duplex DNA by translocating in the 3'-5' direction.</text>
        <dbReference type="EC" id="5.6.2.4"/>
    </reaction>
</comment>
<evidence type="ECO:0000256" key="4">
    <source>
        <dbReference type="ARBA" id="ARBA00022763"/>
    </source>
</evidence>
<keyword evidence="5 15" id="KW-0378">Hydrolase</keyword>
<dbReference type="GO" id="GO:0000287">
    <property type="term" value="F:magnesium ion binding"/>
    <property type="evidence" value="ECO:0007669"/>
    <property type="project" value="UniProtKB-UniRule"/>
</dbReference>
<evidence type="ECO:0000256" key="11">
    <source>
        <dbReference type="ARBA" id="ARBA00023204"/>
    </source>
</evidence>
<comment type="domain">
    <text evidence="15">The C-terminal domain has nuclease activity and interacts with RecD. It interacts with RecA, facilitating its loading onto ssDNA.</text>
</comment>
<dbReference type="InterPro" id="IPR027417">
    <property type="entry name" value="P-loop_NTPase"/>
</dbReference>
<dbReference type="PANTHER" id="PTHR11070:SF23">
    <property type="entry name" value="RECBCD ENZYME SUBUNIT RECB"/>
    <property type="match status" value="1"/>
</dbReference>
<reference evidence="19 20" key="1">
    <citation type="submission" date="2020-08" db="EMBL/GenBank/DDBJ databases">
        <title>Genomic Encyclopedia of Type Strains, Phase IV (KMG-IV): sequencing the most valuable type-strain genomes for metagenomic binning, comparative biology and taxonomic classification.</title>
        <authorList>
            <person name="Goeker M."/>
        </authorList>
    </citation>
    <scope>NUCLEOTIDE SEQUENCE [LARGE SCALE GENOMIC DNA]</scope>
    <source>
        <strain evidence="19 20">DSM 2461</strain>
    </source>
</reference>
<comment type="similarity">
    <text evidence="15">Belongs to the helicase family. UvrD subfamily.</text>
</comment>
<dbReference type="GO" id="GO:0008854">
    <property type="term" value="F:exodeoxyribonuclease V activity"/>
    <property type="evidence" value="ECO:0007669"/>
    <property type="project" value="UniProtKB-EC"/>
</dbReference>
<evidence type="ECO:0000256" key="8">
    <source>
        <dbReference type="ARBA" id="ARBA00022840"/>
    </source>
</evidence>
<dbReference type="Pfam" id="PF12705">
    <property type="entry name" value="PDDEXK_1"/>
    <property type="match status" value="1"/>
</dbReference>
<dbReference type="AlphaFoldDB" id="A0A841REK7"/>
<dbReference type="InterPro" id="IPR004586">
    <property type="entry name" value="RecB"/>
</dbReference>
<keyword evidence="9 15" id="KW-0460">Magnesium</keyword>
<evidence type="ECO:0000256" key="10">
    <source>
        <dbReference type="ARBA" id="ARBA00023125"/>
    </source>
</evidence>
<keyword evidence="4 15" id="KW-0227">DNA damage</keyword>
<feature type="domain" description="UvrD-like helicase ATP-binding" evidence="17">
    <location>
        <begin position="2"/>
        <end position="464"/>
    </location>
</feature>
<dbReference type="GO" id="GO:0000724">
    <property type="term" value="P:double-strand break repair via homologous recombination"/>
    <property type="evidence" value="ECO:0007669"/>
    <property type="project" value="UniProtKB-UniRule"/>
</dbReference>
<protein>
    <recommendedName>
        <fullName evidence="15">RecBCD enzyme subunit RecB</fullName>
        <ecNumber evidence="15">3.1.11.5</ecNumber>
        <ecNumber evidence="15">5.6.2.4</ecNumber>
    </recommendedName>
    <alternativeName>
        <fullName evidence="15">DNA 3'-5' helicase subunit RecB</fullName>
    </alternativeName>
    <alternativeName>
        <fullName evidence="15">Exonuclease V subunit RecB</fullName>
        <shortName evidence="15">ExoV subunit RecB</shortName>
    </alternativeName>
    <alternativeName>
        <fullName evidence="15">Helicase/nuclease RecBCD subunit RecB</fullName>
    </alternativeName>
</protein>
<keyword evidence="12 15" id="KW-0413">Isomerase</keyword>
<dbReference type="InterPro" id="IPR000212">
    <property type="entry name" value="DNA_helicase_UvrD/REP"/>
</dbReference>
<dbReference type="CDD" id="cd22352">
    <property type="entry name" value="RecB_C-like"/>
    <property type="match status" value="1"/>
</dbReference>
<keyword evidence="20" id="KW-1185">Reference proteome</keyword>
<gene>
    <name evidence="15" type="primary">recB</name>
    <name evidence="19" type="ORF">HNR50_003734</name>
</gene>
<evidence type="ECO:0000256" key="3">
    <source>
        <dbReference type="ARBA" id="ARBA00022741"/>
    </source>
</evidence>
<comment type="catalytic activity">
    <reaction evidence="14 15">
        <text>ATP + H2O = ADP + phosphate + H(+)</text>
        <dbReference type="Rhea" id="RHEA:13065"/>
        <dbReference type="ChEBI" id="CHEBI:15377"/>
        <dbReference type="ChEBI" id="CHEBI:15378"/>
        <dbReference type="ChEBI" id="CHEBI:30616"/>
        <dbReference type="ChEBI" id="CHEBI:43474"/>
        <dbReference type="ChEBI" id="CHEBI:456216"/>
        <dbReference type="EC" id="5.6.2.4"/>
    </reaction>
</comment>
<dbReference type="PANTHER" id="PTHR11070">
    <property type="entry name" value="UVRD / RECB / PCRA DNA HELICASE FAMILY MEMBER"/>
    <property type="match status" value="1"/>
</dbReference>
<dbReference type="SUPFAM" id="SSF52980">
    <property type="entry name" value="Restriction endonuclease-like"/>
    <property type="match status" value="1"/>
</dbReference>
<evidence type="ECO:0000256" key="1">
    <source>
        <dbReference type="ARBA" id="ARBA00022722"/>
    </source>
</evidence>
<dbReference type="GO" id="GO:0009338">
    <property type="term" value="C:exodeoxyribonuclease V complex"/>
    <property type="evidence" value="ECO:0007669"/>
    <property type="project" value="TreeGrafter"/>
</dbReference>
<comment type="subunit">
    <text evidence="15">Heterotrimer of RecB, RecC and RecD. All subunits contribute to DNA-binding. Interacts with RecA.</text>
</comment>
<comment type="domain">
    <text evidence="15">The N-terminal DNA-binding domain is a ssDNA-dependent ATPase and has ATP-dependent 3'-5' helicase function. This domain interacts with RecC.</text>
</comment>
<dbReference type="PROSITE" id="PS51217">
    <property type="entry name" value="UVRD_HELICASE_CTER"/>
    <property type="match status" value="1"/>
</dbReference>
<keyword evidence="10 15" id="KW-0238">DNA-binding</keyword>
<feature type="active site" description="For nuclease activity" evidence="15">
    <location>
        <position position="1130"/>
    </location>
</feature>
<dbReference type="RefSeq" id="WP_184748282.1">
    <property type="nucleotide sequence ID" value="NZ_JACHGJ010000009.1"/>
</dbReference>
<comment type="caution">
    <text evidence="19">The sequence shown here is derived from an EMBL/GenBank/DDBJ whole genome shotgun (WGS) entry which is preliminary data.</text>
</comment>
<keyword evidence="11 15" id="KW-0234">DNA repair</keyword>
<dbReference type="Pfam" id="PF00580">
    <property type="entry name" value="UvrD-helicase"/>
    <property type="match status" value="1"/>
</dbReference>
<dbReference type="Pfam" id="PF13361">
    <property type="entry name" value="UvrD_C"/>
    <property type="match status" value="2"/>
</dbReference>
<evidence type="ECO:0000256" key="6">
    <source>
        <dbReference type="ARBA" id="ARBA00022806"/>
    </source>
</evidence>